<evidence type="ECO:0008006" key="4">
    <source>
        <dbReference type="Google" id="ProtNLM"/>
    </source>
</evidence>
<dbReference type="Proteomes" id="UP000005324">
    <property type="component" value="Unassembled WGS sequence"/>
</dbReference>
<organism evidence="2 3">
    <name type="scientific">Pseudoroseomonas cervicalis ATCC 49957</name>
    <dbReference type="NCBI Taxonomy" id="525371"/>
    <lineage>
        <taxon>Bacteria</taxon>
        <taxon>Pseudomonadati</taxon>
        <taxon>Pseudomonadota</taxon>
        <taxon>Alphaproteobacteria</taxon>
        <taxon>Acetobacterales</taxon>
        <taxon>Roseomonadaceae</taxon>
        <taxon>Roseomonas</taxon>
    </lineage>
</organism>
<reference evidence="2 3" key="1">
    <citation type="submission" date="2010-04" db="EMBL/GenBank/DDBJ databases">
        <authorList>
            <person name="Qin X."/>
            <person name="Bachman B."/>
            <person name="Battles P."/>
            <person name="Bell A."/>
            <person name="Bess C."/>
            <person name="Bickham C."/>
            <person name="Chaboub L."/>
            <person name="Chen D."/>
            <person name="Coyle M."/>
            <person name="Deiros D.R."/>
            <person name="Dinh H."/>
            <person name="Forbes L."/>
            <person name="Fowler G."/>
            <person name="Francisco L."/>
            <person name="Fu Q."/>
            <person name="Gubbala S."/>
            <person name="Hale W."/>
            <person name="Han Y."/>
            <person name="Hemphill L."/>
            <person name="Highlander S.K."/>
            <person name="Hirani K."/>
            <person name="Hogues M."/>
            <person name="Jackson L."/>
            <person name="Jakkamsetti A."/>
            <person name="Javaid M."/>
            <person name="Jiang H."/>
            <person name="Korchina V."/>
            <person name="Kovar C."/>
            <person name="Lara F."/>
            <person name="Lee S."/>
            <person name="Mata R."/>
            <person name="Mathew T."/>
            <person name="Moen C."/>
            <person name="Morales K."/>
            <person name="Munidasa M."/>
            <person name="Nazareth L."/>
            <person name="Ngo R."/>
            <person name="Nguyen L."/>
            <person name="Okwuonu G."/>
            <person name="Ongeri F."/>
            <person name="Patil S."/>
            <person name="Petrosino J."/>
            <person name="Pham C."/>
            <person name="Pham P."/>
            <person name="Pu L.-L."/>
            <person name="Puazo M."/>
            <person name="Raj R."/>
            <person name="Reid J."/>
            <person name="Rouhana J."/>
            <person name="Saada N."/>
            <person name="Shang Y."/>
            <person name="Simmons D."/>
            <person name="Thornton R."/>
            <person name="Warren J."/>
            <person name="Weissenberger G."/>
            <person name="Zhang J."/>
            <person name="Zhang L."/>
            <person name="Zhou C."/>
            <person name="Zhu D."/>
            <person name="Muzny D."/>
            <person name="Worley K."/>
            <person name="Gibbs R."/>
        </authorList>
    </citation>
    <scope>NUCLEOTIDE SEQUENCE [LARGE SCALE GENOMIC DNA]</scope>
    <source>
        <strain evidence="2 3">ATCC 49957</strain>
    </source>
</reference>
<gene>
    <name evidence="2" type="ORF">HMPREF0731_2195</name>
</gene>
<dbReference type="AlphaFoldDB" id="D5RM84"/>
<accession>D5RM84</accession>
<dbReference type="EMBL" id="ADVL01000353">
    <property type="protein sequence ID" value="EFH11577.1"/>
    <property type="molecule type" value="Genomic_DNA"/>
</dbReference>
<feature type="region of interest" description="Disordered" evidence="1">
    <location>
        <begin position="1"/>
        <end position="29"/>
    </location>
</feature>
<dbReference type="InterPro" id="IPR019289">
    <property type="entry name" value="Phage_tail_E/E"/>
</dbReference>
<evidence type="ECO:0000256" key="1">
    <source>
        <dbReference type="SAM" id="MobiDB-lite"/>
    </source>
</evidence>
<comment type="caution">
    <text evidence="2">The sequence shown here is derived from an EMBL/GenBank/DDBJ whole genome shotgun (WGS) entry which is preliminary data.</text>
</comment>
<evidence type="ECO:0000313" key="3">
    <source>
        <dbReference type="Proteomes" id="UP000005324"/>
    </source>
</evidence>
<dbReference type="OrthoDB" id="8410249at2"/>
<proteinExistence type="predicted"/>
<dbReference type="HOGENOM" id="CLU_1711891_0_0_5"/>
<name>D5RM84_9PROT</name>
<evidence type="ECO:0000313" key="2">
    <source>
        <dbReference type="EMBL" id="EFH11577.1"/>
    </source>
</evidence>
<dbReference type="Pfam" id="PF10109">
    <property type="entry name" value="Phage_TAC_7"/>
    <property type="match status" value="1"/>
</dbReference>
<keyword evidence="3" id="KW-1185">Reference proteome</keyword>
<sequence>MVEILQPAEADNEDVPVLDTGSAPERAPGDGIAIIREDEDEDALPAHAVQLDDGRVRLPLLHKAEVTYRKASKGEVHREVYRELTFRRLTGADMRAIMSAGKGAEPVIVAMARSAGIHMPIMQLLYDAMDGADVSAAAQVVSHFLGNGPTTGR</sequence>
<protein>
    <recommendedName>
        <fullName evidence="4">Phage tail assembly protein</fullName>
    </recommendedName>
</protein>